<dbReference type="InterPro" id="IPR036849">
    <property type="entry name" value="Enolase-like_C_sf"/>
</dbReference>
<comment type="pathway">
    <text evidence="1">Carbohydrate degradation; glycolysis; pyruvate from D-glyceraldehyde 3-phosphate: step 4/5.</text>
</comment>
<dbReference type="EC" id="4.2.1.11" evidence="3"/>
<evidence type="ECO:0000256" key="3">
    <source>
        <dbReference type="ARBA" id="ARBA00012058"/>
    </source>
</evidence>
<dbReference type="PANTHER" id="PTHR11902:SF42">
    <property type="entry name" value="ENOLASE 1, CHLOROPLASTIC"/>
    <property type="match status" value="1"/>
</dbReference>
<organism evidence="7 8">
    <name type="scientific">Spinacia oleracea</name>
    <name type="common">Spinach</name>
    <dbReference type="NCBI Taxonomy" id="3562"/>
    <lineage>
        <taxon>Eukaryota</taxon>
        <taxon>Viridiplantae</taxon>
        <taxon>Streptophyta</taxon>
        <taxon>Embryophyta</taxon>
        <taxon>Tracheophyta</taxon>
        <taxon>Spermatophyta</taxon>
        <taxon>Magnoliopsida</taxon>
        <taxon>eudicotyledons</taxon>
        <taxon>Gunneridae</taxon>
        <taxon>Pentapetalae</taxon>
        <taxon>Caryophyllales</taxon>
        <taxon>Chenopodiaceae</taxon>
        <taxon>Chenopodioideae</taxon>
        <taxon>Anserineae</taxon>
        <taxon>Spinacia</taxon>
    </lineage>
</organism>
<evidence type="ECO:0000313" key="7">
    <source>
        <dbReference type="Proteomes" id="UP000813463"/>
    </source>
</evidence>
<dbReference type="Gene3D" id="3.20.20.120">
    <property type="entry name" value="Enolase-like C-terminal domain"/>
    <property type="match status" value="1"/>
</dbReference>
<dbReference type="Proteomes" id="UP000813463">
    <property type="component" value="Chromosome 1"/>
</dbReference>
<keyword evidence="4" id="KW-0324">Glycolysis</keyword>
<evidence type="ECO:0000259" key="6">
    <source>
        <dbReference type="SMART" id="SM01192"/>
    </source>
</evidence>
<dbReference type="InterPro" id="IPR000941">
    <property type="entry name" value="Enolase"/>
</dbReference>
<evidence type="ECO:0000256" key="2">
    <source>
        <dbReference type="ARBA" id="ARBA00009604"/>
    </source>
</evidence>
<dbReference type="InterPro" id="IPR020810">
    <property type="entry name" value="Enolase_C"/>
</dbReference>
<accession>A0ABM3R053</accession>
<dbReference type="Pfam" id="PF00113">
    <property type="entry name" value="Enolase_C"/>
    <property type="match status" value="1"/>
</dbReference>
<dbReference type="RefSeq" id="XP_056688931.1">
    <property type="nucleotide sequence ID" value="XM_056832953.1"/>
</dbReference>
<proteinExistence type="inferred from homology"/>
<keyword evidence="5" id="KW-0456">Lyase</keyword>
<keyword evidence="7" id="KW-1185">Reference proteome</keyword>
<protein>
    <recommendedName>
        <fullName evidence="3">phosphopyruvate hydratase</fullName>
        <ecNumber evidence="3">4.2.1.11</ecNumber>
    </recommendedName>
</protein>
<name>A0ABM3R053_SPIOL</name>
<comment type="similarity">
    <text evidence="2">Belongs to the enolase family.</text>
</comment>
<gene>
    <name evidence="8" type="primary">LOC130463727</name>
</gene>
<evidence type="ECO:0000256" key="1">
    <source>
        <dbReference type="ARBA" id="ARBA00005031"/>
    </source>
</evidence>
<evidence type="ECO:0000256" key="5">
    <source>
        <dbReference type="ARBA" id="ARBA00023239"/>
    </source>
</evidence>
<feature type="domain" description="Enolase C-terminal TIM barrel" evidence="6">
    <location>
        <begin position="118"/>
        <end position="284"/>
    </location>
</feature>
<evidence type="ECO:0000256" key="4">
    <source>
        <dbReference type="ARBA" id="ARBA00023152"/>
    </source>
</evidence>
<dbReference type="SUPFAM" id="SSF51604">
    <property type="entry name" value="Enolase C-terminal domain-like"/>
    <property type="match status" value="1"/>
</dbReference>
<reference evidence="7" key="1">
    <citation type="journal article" date="2021" name="Nat. Commun.">
        <title>Genomic analyses provide insights into spinach domestication and the genetic basis of agronomic traits.</title>
        <authorList>
            <person name="Cai X."/>
            <person name="Sun X."/>
            <person name="Xu C."/>
            <person name="Sun H."/>
            <person name="Wang X."/>
            <person name="Ge C."/>
            <person name="Zhang Z."/>
            <person name="Wang Q."/>
            <person name="Fei Z."/>
            <person name="Jiao C."/>
            <person name="Wang Q."/>
        </authorList>
    </citation>
    <scope>NUCLEOTIDE SEQUENCE [LARGE SCALE GENOMIC DNA]</scope>
    <source>
        <strain evidence="7">cv. Varoflay</strain>
    </source>
</reference>
<dbReference type="GeneID" id="130463727"/>
<sequence length="284" mass="32043">MVVVEIALADAIFADYRREEEREMRVSFDVETISLSVKSGGTMLGTSNFNGSKKDLADDFAKYNYKSEWFALISNSRGISSPYLWNISILIGVILTPYGYSNGYSNLEGRLEHYQLFNQTLPQSNLDLTGIIKAKYGQDSCNVGDKGSFTPNVQDNRERLILLMEEIEKAGYTGKIKIGMDVAASEFYTKDRKYDLDFKKQPNDGFHVHTAQGDLGDLYKEFIRDFPTVSIEDPFGQDDWNSWASLQSSVDIQLVGDDLLVTNPKRIAEGIEKKACNLARDEFL</sequence>
<reference evidence="8" key="2">
    <citation type="submission" date="2025-08" db="UniProtKB">
        <authorList>
            <consortium name="RefSeq"/>
        </authorList>
    </citation>
    <scope>IDENTIFICATION</scope>
    <source>
        <tissue evidence="8">Leaf</tissue>
    </source>
</reference>
<evidence type="ECO:0000313" key="8">
    <source>
        <dbReference type="RefSeq" id="XP_056688931.1"/>
    </source>
</evidence>
<dbReference type="SMART" id="SM01192">
    <property type="entry name" value="Enolase_C"/>
    <property type="match status" value="1"/>
</dbReference>
<dbReference type="PANTHER" id="PTHR11902">
    <property type="entry name" value="ENOLASE"/>
    <property type="match status" value="1"/>
</dbReference>